<organism evidence="1">
    <name type="scientific">marine metagenome</name>
    <dbReference type="NCBI Taxonomy" id="408172"/>
    <lineage>
        <taxon>unclassified sequences</taxon>
        <taxon>metagenomes</taxon>
        <taxon>ecological metagenomes</taxon>
    </lineage>
</organism>
<gene>
    <name evidence="1" type="ORF">METZ01_LOCUS211259</name>
</gene>
<evidence type="ECO:0000313" key="1">
    <source>
        <dbReference type="EMBL" id="SVB58405.1"/>
    </source>
</evidence>
<protein>
    <submittedName>
        <fullName evidence="1">Uncharacterized protein</fullName>
    </submittedName>
</protein>
<reference evidence="1" key="1">
    <citation type="submission" date="2018-05" db="EMBL/GenBank/DDBJ databases">
        <authorList>
            <person name="Lanie J.A."/>
            <person name="Ng W.-L."/>
            <person name="Kazmierczak K.M."/>
            <person name="Andrzejewski T.M."/>
            <person name="Davidsen T.M."/>
            <person name="Wayne K.J."/>
            <person name="Tettelin H."/>
            <person name="Glass J.I."/>
            <person name="Rusch D."/>
            <person name="Podicherti R."/>
            <person name="Tsui H.-C.T."/>
            <person name="Winkler M.E."/>
        </authorList>
    </citation>
    <scope>NUCLEOTIDE SEQUENCE</scope>
</reference>
<name>A0A382F6U7_9ZZZZ</name>
<sequence>MKAYQEDLGIKSMEDTRDYNEDYHPSFLRALSCRKLDEIIDQNKKVIELLEKISKQ</sequence>
<dbReference type="AlphaFoldDB" id="A0A382F6U7"/>
<dbReference type="EMBL" id="UINC01048182">
    <property type="protein sequence ID" value="SVB58405.1"/>
    <property type="molecule type" value="Genomic_DNA"/>
</dbReference>
<proteinExistence type="predicted"/>
<accession>A0A382F6U7</accession>